<keyword evidence="6" id="KW-0472">Membrane</keyword>
<feature type="domain" description="FMN-binding" evidence="7">
    <location>
        <begin position="109"/>
        <end position="193"/>
    </location>
</feature>
<keyword evidence="6" id="KW-1133">Transmembrane helix</keyword>
<comment type="cofactor">
    <cofactor evidence="6">
        <name>FMN</name>
        <dbReference type="ChEBI" id="CHEBI:58210"/>
    </cofactor>
</comment>
<accession>A0ABP7Q5X3</accession>
<keyword evidence="4 6" id="KW-0288">FMN</keyword>
<evidence type="ECO:0000313" key="8">
    <source>
        <dbReference type="EMBL" id="GAA3976733.1"/>
    </source>
</evidence>
<comment type="similarity">
    <text evidence="6">Belongs to the RnfG family.</text>
</comment>
<dbReference type="HAMAP" id="MF_00479">
    <property type="entry name" value="RsxG_RnfG"/>
    <property type="match status" value="1"/>
</dbReference>
<keyword evidence="5 6" id="KW-0249">Electron transport</keyword>
<dbReference type="InterPro" id="IPR007329">
    <property type="entry name" value="FMN-bd"/>
</dbReference>
<evidence type="ECO:0000256" key="1">
    <source>
        <dbReference type="ARBA" id="ARBA00022448"/>
    </source>
</evidence>
<protein>
    <recommendedName>
        <fullName evidence="6">Ion-translocating oxidoreductase complex subunit G</fullName>
        <ecNumber evidence="6">7.-.-.-</ecNumber>
    </recommendedName>
    <alternativeName>
        <fullName evidence="6">Rnf electron transport complex subunit G</fullName>
    </alternativeName>
</protein>
<feature type="modified residue" description="FMN phosphoryl threonine" evidence="6">
    <location>
        <position position="176"/>
    </location>
</feature>
<sequence>MRFPQSPAVTLALFAAVSAALVTAVYLLTRAPIQAAEARWFQQRLSAVLQPATGLEPVDYEDIVQLPDRQRCPQCWQNSELIDPAHAIHLNSQSAGAPVFAIPTFSSRGYNGRIDVITGVAIVREQQSPAIVAVQVSRHRETPGIGDRIEADKSAWLENFRGKATVNDIDALSGATISASAVEDAVEKALRFARQNRDQLMSHTGS</sequence>
<dbReference type="EMBL" id="BAABBO010000019">
    <property type="protein sequence ID" value="GAA3976733.1"/>
    <property type="molecule type" value="Genomic_DNA"/>
</dbReference>
<organism evidence="8 9">
    <name type="scientific">Allohahella marinimesophila</name>
    <dbReference type="NCBI Taxonomy" id="1054972"/>
    <lineage>
        <taxon>Bacteria</taxon>
        <taxon>Pseudomonadati</taxon>
        <taxon>Pseudomonadota</taxon>
        <taxon>Gammaproteobacteria</taxon>
        <taxon>Oceanospirillales</taxon>
        <taxon>Hahellaceae</taxon>
        <taxon>Allohahella</taxon>
    </lineage>
</organism>
<evidence type="ECO:0000256" key="5">
    <source>
        <dbReference type="ARBA" id="ARBA00022982"/>
    </source>
</evidence>
<evidence type="ECO:0000259" key="7">
    <source>
        <dbReference type="SMART" id="SM00900"/>
    </source>
</evidence>
<comment type="subcellular location">
    <subcellularLocation>
        <location evidence="6">Cell inner membrane</location>
        <topology evidence="6">Single-pass membrane protein</topology>
    </subcellularLocation>
</comment>
<evidence type="ECO:0000256" key="6">
    <source>
        <dbReference type="HAMAP-Rule" id="MF_00479"/>
    </source>
</evidence>
<evidence type="ECO:0000256" key="2">
    <source>
        <dbReference type="ARBA" id="ARBA00022553"/>
    </source>
</evidence>
<evidence type="ECO:0000256" key="4">
    <source>
        <dbReference type="ARBA" id="ARBA00022643"/>
    </source>
</evidence>
<dbReference type="InterPro" id="IPR010209">
    <property type="entry name" value="Ion_transpt_RnfG/RsxG"/>
</dbReference>
<dbReference type="PIRSF" id="PIRSF006091">
    <property type="entry name" value="E_trnsport_RnfG"/>
    <property type="match status" value="1"/>
</dbReference>
<dbReference type="PANTHER" id="PTHR36118:SF1">
    <property type="entry name" value="ION-TRANSLOCATING OXIDOREDUCTASE COMPLEX SUBUNIT G"/>
    <property type="match status" value="1"/>
</dbReference>
<name>A0ABP7Q5X3_9GAMM</name>
<evidence type="ECO:0000313" key="9">
    <source>
        <dbReference type="Proteomes" id="UP001501337"/>
    </source>
</evidence>
<dbReference type="SMART" id="SM00900">
    <property type="entry name" value="FMN_bind"/>
    <property type="match status" value="1"/>
</dbReference>
<keyword evidence="6" id="KW-1278">Translocase</keyword>
<comment type="function">
    <text evidence="6">Part of a membrane-bound complex that couples electron transfer with translocation of ions across the membrane.</text>
</comment>
<keyword evidence="6" id="KW-0997">Cell inner membrane</keyword>
<keyword evidence="1 6" id="KW-0813">Transport</keyword>
<dbReference type="PANTHER" id="PTHR36118">
    <property type="entry name" value="ION-TRANSLOCATING OXIDOREDUCTASE COMPLEX SUBUNIT G"/>
    <property type="match status" value="1"/>
</dbReference>
<keyword evidence="6" id="KW-0812">Transmembrane</keyword>
<evidence type="ECO:0000256" key="3">
    <source>
        <dbReference type="ARBA" id="ARBA00022630"/>
    </source>
</evidence>
<comment type="caution">
    <text evidence="8">The sequence shown here is derived from an EMBL/GenBank/DDBJ whole genome shotgun (WGS) entry which is preliminary data.</text>
</comment>
<dbReference type="Proteomes" id="UP001501337">
    <property type="component" value="Unassembled WGS sequence"/>
</dbReference>
<reference evidence="9" key="1">
    <citation type="journal article" date="2019" name="Int. J. Syst. Evol. Microbiol.">
        <title>The Global Catalogue of Microorganisms (GCM) 10K type strain sequencing project: providing services to taxonomists for standard genome sequencing and annotation.</title>
        <authorList>
            <consortium name="The Broad Institute Genomics Platform"/>
            <consortium name="The Broad Institute Genome Sequencing Center for Infectious Disease"/>
            <person name="Wu L."/>
            <person name="Ma J."/>
        </authorList>
    </citation>
    <scope>NUCLEOTIDE SEQUENCE [LARGE SCALE GENOMIC DNA]</scope>
    <source>
        <strain evidence="9">JCM 17555</strain>
    </source>
</reference>
<gene>
    <name evidence="8" type="primary">rsxG</name>
    <name evidence="6" type="synonym">rnfG</name>
    <name evidence="8" type="ORF">GCM10022278_37010</name>
</gene>
<keyword evidence="6" id="KW-1003">Cell membrane</keyword>
<keyword evidence="2 6" id="KW-0597">Phosphoprotein</keyword>
<proteinExistence type="inferred from homology"/>
<dbReference type="EC" id="7.-.-.-" evidence="6"/>
<dbReference type="Pfam" id="PF04205">
    <property type="entry name" value="FMN_bind"/>
    <property type="match status" value="1"/>
</dbReference>
<comment type="subunit">
    <text evidence="6">The complex is composed of six subunits: RnfA, RnfB, RnfC, RnfD, RnfE and RnfG.</text>
</comment>
<keyword evidence="9" id="KW-1185">Reference proteome</keyword>
<keyword evidence="3 6" id="KW-0285">Flavoprotein</keyword>